<gene>
    <name evidence="1" type="ORF">Terrestrivirus8_21</name>
</gene>
<evidence type="ECO:0000313" key="1">
    <source>
        <dbReference type="EMBL" id="AYV76528.1"/>
    </source>
</evidence>
<accession>A0A3G4ZNT8</accession>
<proteinExistence type="predicted"/>
<reference evidence="1" key="1">
    <citation type="submission" date="2018-10" db="EMBL/GenBank/DDBJ databases">
        <title>Hidden diversity of soil giant viruses.</title>
        <authorList>
            <person name="Schulz F."/>
            <person name="Alteio L."/>
            <person name="Goudeau D."/>
            <person name="Ryan E.M."/>
            <person name="Malmstrom R.R."/>
            <person name="Blanchard J."/>
            <person name="Woyke T."/>
        </authorList>
    </citation>
    <scope>NUCLEOTIDE SEQUENCE</scope>
    <source>
        <strain evidence="1">TEV1</strain>
    </source>
</reference>
<dbReference type="EMBL" id="MK071986">
    <property type="protein sequence ID" value="AYV76528.1"/>
    <property type="molecule type" value="Genomic_DNA"/>
</dbReference>
<protein>
    <submittedName>
        <fullName evidence="1">Uncharacterized protein</fullName>
    </submittedName>
</protein>
<name>A0A3G4ZNT8_9VIRU</name>
<organism evidence="1">
    <name type="scientific">Terrestrivirus sp</name>
    <dbReference type="NCBI Taxonomy" id="2487775"/>
    <lineage>
        <taxon>Viruses</taxon>
        <taxon>Varidnaviria</taxon>
        <taxon>Bamfordvirae</taxon>
        <taxon>Nucleocytoviricota</taxon>
        <taxon>Megaviricetes</taxon>
        <taxon>Imitervirales</taxon>
        <taxon>Mimiviridae</taxon>
        <taxon>Klosneuvirinae</taxon>
    </lineage>
</organism>
<sequence length="184" mass="21359">MIALDMTNHNISKQINMSSEYSIDLGEKQKLIEKIIINLCGEDSKLFNFRNITMQVFDDLNVLLNTISQVLKSPNFPNNLKPIVEDDMTLKDTYGESFNENKFNLVLLFDKFGGDSRINYEFVDMEYDVNKLEFASNNLMNLFHKLSKSDYHPFEAERRIINVTVIALAEYFNEFSDKLDVTVS</sequence>